<evidence type="ECO:0000256" key="9">
    <source>
        <dbReference type="SAM" id="MobiDB-lite"/>
    </source>
</evidence>
<feature type="transmembrane region" description="Helical" evidence="10">
    <location>
        <begin position="927"/>
        <end position="945"/>
    </location>
</feature>
<evidence type="ECO:0000256" key="1">
    <source>
        <dbReference type="ARBA" id="ARBA00004141"/>
    </source>
</evidence>
<feature type="signal peptide" evidence="11">
    <location>
        <begin position="1"/>
        <end position="23"/>
    </location>
</feature>
<dbReference type="PANTHER" id="PTHR15532">
    <property type="match status" value="1"/>
</dbReference>
<proteinExistence type="inferred from homology"/>
<dbReference type="InterPro" id="IPR052447">
    <property type="entry name" value="Dermatan-Sulfate_Isomerase"/>
</dbReference>
<dbReference type="Ensembl" id="ENSEBUT00000007634.1">
    <property type="protein sequence ID" value="ENSEBUP00000007161.1"/>
    <property type="gene ID" value="ENSEBUG00000004698.1"/>
</dbReference>
<keyword evidence="7" id="KW-0325">Glycoprotein</keyword>
<reference evidence="12" key="1">
    <citation type="submission" date="2025-05" db="UniProtKB">
        <authorList>
            <consortium name="Ensembl"/>
        </authorList>
    </citation>
    <scope>IDENTIFICATION</scope>
</reference>
<name>A0A8C4NI99_EPTBU</name>
<feature type="region of interest" description="Disordered" evidence="9">
    <location>
        <begin position="726"/>
        <end position="745"/>
    </location>
</feature>
<evidence type="ECO:0000256" key="10">
    <source>
        <dbReference type="SAM" id="Phobius"/>
    </source>
</evidence>
<dbReference type="Proteomes" id="UP000694388">
    <property type="component" value="Unplaced"/>
</dbReference>
<keyword evidence="8" id="KW-0413">Isomerase</keyword>
<dbReference type="PANTHER" id="PTHR15532:SF3">
    <property type="entry name" value="DERMATAN-SULFATE EPIMERASE"/>
    <property type="match status" value="1"/>
</dbReference>
<evidence type="ECO:0000256" key="8">
    <source>
        <dbReference type="ARBA" id="ARBA00023235"/>
    </source>
</evidence>
<keyword evidence="3 10" id="KW-0812">Transmembrane</keyword>
<dbReference type="Gene3D" id="1.50.10.100">
    <property type="entry name" value="Chondroitin AC/alginate lyase"/>
    <property type="match status" value="1"/>
</dbReference>
<evidence type="ECO:0000313" key="13">
    <source>
        <dbReference type="Proteomes" id="UP000694388"/>
    </source>
</evidence>
<evidence type="ECO:0000256" key="11">
    <source>
        <dbReference type="SAM" id="SignalP"/>
    </source>
</evidence>
<dbReference type="InterPro" id="IPR008929">
    <property type="entry name" value="Chondroitin_lyas"/>
</dbReference>
<evidence type="ECO:0000256" key="4">
    <source>
        <dbReference type="ARBA" id="ARBA00022729"/>
    </source>
</evidence>
<evidence type="ECO:0000256" key="2">
    <source>
        <dbReference type="ARBA" id="ARBA00006556"/>
    </source>
</evidence>
<accession>A0A8C4NI99</accession>
<keyword evidence="13" id="KW-1185">Reference proteome</keyword>
<protein>
    <submittedName>
        <fullName evidence="12">Dermatan sulfate epimerase</fullName>
    </submittedName>
</protein>
<evidence type="ECO:0000256" key="6">
    <source>
        <dbReference type="ARBA" id="ARBA00023136"/>
    </source>
</evidence>
<keyword evidence="6 10" id="KW-0472">Membrane</keyword>
<dbReference type="GeneTree" id="ENSGT00390000006522"/>
<feature type="chain" id="PRO_5044680434" evidence="11">
    <location>
        <begin position="24"/>
        <end position="951"/>
    </location>
</feature>
<dbReference type="GO" id="GO:0047757">
    <property type="term" value="F:chondroitin-glucuronate 5-epimerase activity"/>
    <property type="evidence" value="ECO:0007669"/>
    <property type="project" value="TreeGrafter"/>
</dbReference>
<feature type="transmembrane region" description="Helical" evidence="10">
    <location>
        <begin position="894"/>
        <end position="915"/>
    </location>
</feature>
<dbReference type="Gene3D" id="2.70.98.70">
    <property type="match status" value="1"/>
</dbReference>
<evidence type="ECO:0000256" key="3">
    <source>
        <dbReference type="ARBA" id="ARBA00022692"/>
    </source>
</evidence>
<dbReference type="SUPFAM" id="SSF48230">
    <property type="entry name" value="Chondroitin AC/alginate lyase"/>
    <property type="match status" value="1"/>
</dbReference>
<keyword evidence="4 11" id="KW-0732">Signal</keyword>
<keyword evidence="5 10" id="KW-1133">Transmembrane helix</keyword>
<comment type="subcellular location">
    <subcellularLocation>
        <location evidence="1">Membrane</location>
        <topology evidence="1">Multi-pass membrane protein</topology>
    </subcellularLocation>
</comment>
<dbReference type="Ensembl" id="ENSEBUT00000007647.1">
    <property type="protein sequence ID" value="ENSEBUP00000007173.1"/>
    <property type="gene ID" value="ENSEBUG00000004698.1"/>
</dbReference>
<organism evidence="12 13">
    <name type="scientific">Eptatretus burgeri</name>
    <name type="common">Inshore hagfish</name>
    <dbReference type="NCBI Taxonomy" id="7764"/>
    <lineage>
        <taxon>Eukaryota</taxon>
        <taxon>Metazoa</taxon>
        <taxon>Chordata</taxon>
        <taxon>Craniata</taxon>
        <taxon>Vertebrata</taxon>
        <taxon>Cyclostomata</taxon>
        <taxon>Myxini</taxon>
        <taxon>Myxiniformes</taxon>
        <taxon>Myxinidae</taxon>
        <taxon>Eptatretinae</taxon>
        <taxon>Eptatretus</taxon>
    </lineage>
</organism>
<dbReference type="GO" id="GO:0016020">
    <property type="term" value="C:membrane"/>
    <property type="evidence" value="ECO:0007669"/>
    <property type="project" value="UniProtKB-SubCell"/>
</dbReference>
<dbReference type="AlphaFoldDB" id="A0A8C4NI99"/>
<comment type="similarity">
    <text evidence="2">Belongs to the dermatan-sulfate isomerase family.</text>
</comment>
<evidence type="ECO:0000256" key="7">
    <source>
        <dbReference type="ARBA" id="ARBA00023180"/>
    </source>
</evidence>
<sequence length="951" mass="107411">MKTHMRGAPPVFILGLLYIPVFTQDVGSEPGLASVDGHPFLYFDHSDIASMRVLAHSTHLELATLLRNAAESMLASPKTYLPPWEPERFSGRWNELYGNNLPPLALYCLLEPQRADLLQLALDYMERMAAQPTWLVLNAPKDEVPLAHSLIGFATAFDFLERNFEPEQRQRFTSALANATHYMYEMSFIRGWGFQYLHNHQPTNCVALLSAALVLVAEGYLQEAYLWIRQAASIMERAILLLWEIQDGSLDEGIAYGTYTTRSLFQYIFLMRRHFALDHTRHPWLLKHFDFLYHTILPGFQQTVAIADSNYNWFYGPESQLAFLESFVLRNGSGNWLAMQIRRFRPTTGLMAPSHAQRWCTLHTEFIWYNSSFEPRPPAEYGSPKMHLFSDWGVATYGAALPPGHIGSFLAFKSGKLGGQAIYDIVHSESRYGQWINGWRNFNAGHEHPDQNSFVFAPHGTPFITEALYGPKLSHLNNVLVFGADIPLTSCQPSWHGQLTENCHTKWLKYKEEPAASARGQLEAAVESSGVVFMRGEAVHAYSTALLLHSVQRNLLLIHPGLLLVLDHLHLAPGSPVRSAAAFFHNVNQKFYSMKPSSDGPSLSGAALGNEELGCRFYWVDDLGQSPGANVEFEEYPQNFPFHSTCFVNVTRAVSKELSRAAFAFLAPGLELAELSVIGFRDAVHISMVVNATAYTIYINTGDGVERDGIFAVLATEGKKWVLRKQDDDPDVTRPDTQTQSSEDDTVIKVEENLGKISKAFIALEKNAPETWFIDSPSMPEVLLTPVPRTHTRKGQSQSRAGVDWLQRGLKRDGTWQKSPEGSEDEPETTLALDIFDRLERKRQEDGKTDDDKNFINNIKVKPMSRRNKASRRVAKQNLQRNQTGPNMFPKLQVHLLLVLNVFFFSFLLLLQFCWFPKGQVLLNKRCLYIVLLADCLLLLALYGLCSEDSC</sequence>
<evidence type="ECO:0000313" key="12">
    <source>
        <dbReference type="Ensembl" id="ENSEBUP00000007161.1"/>
    </source>
</evidence>
<evidence type="ECO:0000256" key="5">
    <source>
        <dbReference type="ARBA" id="ARBA00022989"/>
    </source>
</evidence>